<feature type="region of interest" description="Disordered" evidence="6">
    <location>
        <begin position="490"/>
        <end position="527"/>
    </location>
</feature>
<dbReference type="Pfam" id="PF00400">
    <property type="entry name" value="WD40"/>
    <property type="match status" value="6"/>
</dbReference>
<dbReference type="PROSITE" id="PS50294">
    <property type="entry name" value="WD_REPEATS_REGION"/>
    <property type="match status" value="1"/>
</dbReference>
<keyword evidence="10" id="KW-1185">Reference proteome</keyword>
<feature type="domain" description="PUL" evidence="8">
    <location>
        <begin position="529"/>
        <end position="814"/>
    </location>
</feature>
<evidence type="ECO:0000313" key="10">
    <source>
        <dbReference type="Proteomes" id="UP000053424"/>
    </source>
</evidence>
<dbReference type="PANTHER" id="PTHR19849">
    <property type="entry name" value="PHOSPHOLIPASE A-2-ACTIVATING PROTEIN"/>
    <property type="match status" value="1"/>
</dbReference>
<keyword evidence="3 5" id="KW-0853">WD repeat</keyword>
<dbReference type="InterPro" id="IPR013535">
    <property type="entry name" value="PUL_dom"/>
</dbReference>
<keyword evidence="2" id="KW-0963">Cytoplasm</keyword>
<feature type="repeat" description="WD" evidence="5">
    <location>
        <begin position="142"/>
        <end position="173"/>
    </location>
</feature>
<dbReference type="SUPFAM" id="SSF50978">
    <property type="entry name" value="WD40 repeat-like"/>
    <property type="match status" value="1"/>
</dbReference>
<evidence type="ECO:0000259" key="8">
    <source>
        <dbReference type="PROSITE" id="PS51396"/>
    </source>
</evidence>
<sequence>MPYKLSATLKAHTSDVRALSSPTDQLILSASRDSTAISWQRSPSDPQFKPEVVLRAGSRYVNSVSYISPTPDAPKGYAVTGGQDSVINVFNLEKPKDDPDFSLLGHLDNVCALHVTPGGTIVSGSWDKTAKVWKNFTLAYELKGHQQSVWAVLGVDEDQFLTGSADKTIKLWQQHKAIHTFTGHQDAVRGLAHIPDIGFASCSNDSEIRVWTLGGDLVYTLSGHTSFVYSLSVLPSGDIVSAGEDRTVRVWKDGDCSQTIVHPAISVWAVSTMPNGDIVSGCSDGVVRVFSESEERWAAAEELKAYDDPVASQALPSQQVGDVKKSDLPGLEALTTPGKKSGEVKMVKNGDLIEAHQWDTANSTWQKIGDVVDAVGSGRKQLYQGKEYDYVFDVDIQDGVPPLKLPYNASENPYNAAQTFLQSNDLPLTYIDEVVKFIEKNTAGVNIGTGGEEYVDPFTGASRYRAAPAAASSAPSQYVDPFTGASRYVASPQVTPTPSSSYGGDPFTGASRYSGAPTPQPAPAAAPSKVLPVPRLVTFKQANVSAMQAKIFQFDEVLRHEISTSSLAMYPNEIKTLEEAFDYLGQITSTPPHPPSAPLTSAHVEEIISILDRWPSSQRFPVIDLSRLLLGFCPEAFSADGLRDRFADALFRAADWSASWALPLPKPRETNMLLLLRTLCNAFQEDGQTDPVWLTKVLGTLAQAPYTALNKTQRVALATIVFNVSCQGLRFPLGASLRDQSISLINKILESETADSEAVYRALVALGNIAHAAKSTNNPLSSPQKGEIAQCLQSLPSTFPDARVRSICIEIGVLI</sequence>
<protein>
    <recommendedName>
        <fullName evidence="11">Phospholipase A-2-activating protein</fullName>
    </recommendedName>
</protein>
<evidence type="ECO:0000256" key="3">
    <source>
        <dbReference type="ARBA" id="ARBA00022574"/>
    </source>
</evidence>
<dbReference type="GO" id="GO:0043130">
    <property type="term" value="F:ubiquitin binding"/>
    <property type="evidence" value="ECO:0007669"/>
    <property type="project" value="TreeGrafter"/>
</dbReference>
<keyword evidence="4" id="KW-0677">Repeat</keyword>
<dbReference type="Gene3D" id="2.130.10.10">
    <property type="entry name" value="YVTN repeat-like/Quinoprotein amine dehydrogenase"/>
    <property type="match status" value="1"/>
</dbReference>
<dbReference type="InterPro" id="IPR020472">
    <property type="entry name" value="WD40_PAC1"/>
</dbReference>
<dbReference type="PROSITE" id="PS51394">
    <property type="entry name" value="PFU"/>
    <property type="match status" value="1"/>
</dbReference>
<dbReference type="Pfam" id="PF08324">
    <property type="entry name" value="PUL"/>
    <property type="match status" value="1"/>
</dbReference>
<reference evidence="10" key="2">
    <citation type="submission" date="2015-01" db="EMBL/GenBank/DDBJ databases">
        <title>Evolutionary Origins and Diversification of the Mycorrhizal Mutualists.</title>
        <authorList>
            <consortium name="DOE Joint Genome Institute"/>
            <consortium name="Mycorrhizal Genomics Consortium"/>
            <person name="Kohler A."/>
            <person name="Kuo A."/>
            <person name="Nagy L.G."/>
            <person name="Floudas D."/>
            <person name="Copeland A."/>
            <person name="Barry K.W."/>
            <person name="Cichocki N."/>
            <person name="Veneault-Fourrey C."/>
            <person name="LaButti K."/>
            <person name="Lindquist E.A."/>
            <person name="Lipzen A."/>
            <person name="Lundell T."/>
            <person name="Morin E."/>
            <person name="Murat C."/>
            <person name="Riley R."/>
            <person name="Ohm R."/>
            <person name="Sun H."/>
            <person name="Tunlid A."/>
            <person name="Henrissat B."/>
            <person name="Grigoriev I.V."/>
            <person name="Hibbett D.S."/>
            <person name="Martin F."/>
        </authorList>
    </citation>
    <scope>NUCLEOTIDE SEQUENCE [LARGE SCALE GENOMIC DNA]</scope>
    <source>
        <strain evidence="10">h7</strain>
    </source>
</reference>
<dbReference type="PROSITE" id="PS50082">
    <property type="entry name" value="WD_REPEATS_2"/>
    <property type="match status" value="4"/>
</dbReference>
<dbReference type="SMART" id="SM00320">
    <property type="entry name" value="WD40"/>
    <property type="match status" value="7"/>
</dbReference>
<dbReference type="EMBL" id="KN831768">
    <property type="protein sequence ID" value="KIM48762.1"/>
    <property type="molecule type" value="Genomic_DNA"/>
</dbReference>
<evidence type="ECO:0000256" key="6">
    <source>
        <dbReference type="SAM" id="MobiDB-lite"/>
    </source>
</evidence>
<dbReference type="InterPro" id="IPR036322">
    <property type="entry name" value="WD40_repeat_dom_sf"/>
</dbReference>
<accession>A0A0C2Z6F1</accession>
<dbReference type="Gene3D" id="3.10.20.870">
    <property type="entry name" value="PFU (PLAA family ubiquitin binding), C-terminal domain"/>
    <property type="match status" value="1"/>
</dbReference>
<dbReference type="HOGENOM" id="CLU_011791_2_0_1"/>
<evidence type="ECO:0000256" key="1">
    <source>
        <dbReference type="ARBA" id="ARBA00004496"/>
    </source>
</evidence>
<dbReference type="CDD" id="cd00200">
    <property type="entry name" value="WD40"/>
    <property type="match status" value="1"/>
</dbReference>
<evidence type="ECO:0000256" key="5">
    <source>
        <dbReference type="PROSITE-ProRule" id="PRU00221"/>
    </source>
</evidence>
<evidence type="ECO:0000313" key="9">
    <source>
        <dbReference type="EMBL" id="KIM48762.1"/>
    </source>
</evidence>
<evidence type="ECO:0000256" key="2">
    <source>
        <dbReference type="ARBA" id="ARBA00022490"/>
    </source>
</evidence>
<dbReference type="OrthoDB" id="10265988at2759"/>
<dbReference type="STRING" id="686832.A0A0C2Z6F1"/>
<dbReference type="PANTHER" id="PTHR19849:SF0">
    <property type="entry name" value="PHOSPHOLIPASE A-2-ACTIVATING PROTEIN"/>
    <property type="match status" value="1"/>
</dbReference>
<reference evidence="9 10" key="1">
    <citation type="submission" date="2014-04" db="EMBL/GenBank/DDBJ databases">
        <authorList>
            <consortium name="DOE Joint Genome Institute"/>
            <person name="Kuo A."/>
            <person name="Gay G."/>
            <person name="Dore J."/>
            <person name="Kohler A."/>
            <person name="Nagy L.G."/>
            <person name="Floudas D."/>
            <person name="Copeland A."/>
            <person name="Barry K.W."/>
            <person name="Cichocki N."/>
            <person name="Veneault-Fourrey C."/>
            <person name="LaButti K."/>
            <person name="Lindquist E.A."/>
            <person name="Lipzen A."/>
            <person name="Lundell T."/>
            <person name="Morin E."/>
            <person name="Murat C."/>
            <person name="Sun H."/>
            <person name="Tunlid A."/>
            <person name="Henrissat B."/>
            <person name="Grigoriev I.V."/>
            <person name="Hibbett D.S."/>
            <person name="Martin F."/>
            <person name="Nordberg H.P."/>
            <person name="Cantor M.N."/>
            <person name="Hua S.X."/>
        </authorList>
    </citation>
    <scope>NUCLEOTIDE SEQUENCE [LARGE SCALE GENOMIC DNA]</scope>
    <source>
        <strain evidence="10">h7</strain>
    </source>
</reference>
<name>A0A0C2Z6F1_HEBCY</name>
<dbReference type="Pfam" id="PF09070">
    <property type="entry name" value="PFU"/>
    <property type="match status" value="1"/>
</dbReference>
<proteinExistence type="predicted"/>
<evidence type="ECO:0008006" key="11">
    <source>
        <dbReference type="Google" id="ProtNLM"/>
    </source>
</evidence>
<dbReference type="InterPro" id="IPR015943">
    <property type="entry name" value="WD40/YVTN_repeat-like_dom_sf"/>
</dbReference>
<feature type="compositionally biased region" description="Polar residues" evidence="6">
    <location>
        <begin position="492"/>
        <end position="502"/>
    </location>
</feature>
<dbReference type="PROSITE" id="PS51396">
    <property type="entry name" value="PUL"/>
    <property type="match status" value="1"/>
</dbReference>
<feature type="repeat" description="WD" evidence="5">
    <location>
        <begin position="221"/>
        <end position="252"/>
    </location>
</feature>
<feature type="repeat" description="WD" evidence="5">
    <location>
        <begin position="103"/>
        <end position="134"/>
    </location>
</feature>
<evidence type="ECO:0000256" key="4">
    <source>
        <dbReference type="ARBA" id="ARBA00022737"/>
    </source>
</evidence>
<comment type="subcellular location">
    <subcellularLocation>
        <location evidence="1">Cytoplasm</location>
    </subcellularLocation>
</comment>
<dbReference type="PRINTS" id="PR00320">
    <property type="entry name" value="GPROTEINBRPT"/>
</dbReference>
<dbReference type="InterPro" id="IPR001680">
    <property type="entry name" value="WD40_rpt"/>
</dbReference>
<dbReference type="GO" id="GO:0005634">
    <property type="term" value="C:nucleus"/>
    <property type="evidence" value="ECO:0007669"/>
    <property type="project" value="TreeGrafter"/>
</dbReference>
<dbReference type="AlphaFoldDB" id="A0A0C2Z6F1"/>
<dbReference type="InterPro" id="IPR038122">
    <property type="entry name" value="PFU_sf"/>
</dbReference>
<dbReference type="Gene3D" id="1.25.10.10">
    <property type="entry name" value="Leucine-rich Repeat Variant"/>
    <property type="match status" value="1"/>
</dbReference>
<organism evidence="9 10">
    <name type="scientific">Hebeloma cylindrosporum</name>
    <dbReference type="NCBI Taxonomy" id="76867"/>
    <lineage>
        <taxon>Eukaryota</taxon>
        <taxon>Fungi</taxon>
        <taxon>Dikarya</taxon>
        <taxon>Basidiomycota</taxon>
        <taxon>Agaricomycotina</taxon>
        <taxon>Agaricomycetes</taxon>
        <taxon>Agaricomycetidae</taxon>
        <taxon>Agaricales</taxon>
        <taxon>Agaricineae</taxon>
        <taxon>Hymenogastraceae</taxon>
        <taxon>Hebeloma</taxon>
    </lineage>
</organism>
<feature type="domain" description="PFU" evidence="7">
    <location>
        <begin position="357"/>
        <end position="452"/>
    </location>
</feature>
<dbReference type="GO" id="GO:0005737">
    <property type="term" value="C:cytoplasm"/>
    <property type="evidence" value="ECO:0007669"/>
    <property type="project" value="UniProtKB-SubCell"/>
</dbReference>
<evidence type="ECO:0000259" key="7">
    <source>
        <dbReference type="PROSITE" id="PS51394"/>
    </source>
</evidence>
<feature type="repeat" description="WD" evidence="5">
    <location>
        <begin position="181"/>
        <end position="213"/>
    </location>
</feature>
<dbReference type="Proteomes" id="UP000053424">
    <property type="component" value="Unassembled WGS sequence"/>
</dbReference>
<dbReference type="InterPro" id="IPR015155">
    <property type="entry name" value="PFU"/>
</dbReference>
<dbReference type="GO" id="GO:0043161">
    <property type="term" value="P:proteasome-mediated ubiquitin-dependent protein catabolic process"/>
    <property type="evidence" value="ECO:0007669"/>
    <property type="project" value="TreeGrafter"/>
</dbReference>
<dbReference type="GO" id="GO:0010992">
    <property type="term" value="P:ubiquitin recycling"/>
    <property type="evidence" value="ECO:0007669"/>
    <property type="project" value="TreeGrafter"/>
</dbReference>
<gene>
    <name evidence="9" type="ORF">M413DRAFT_85307</name>
</gene>
<dbReference type="FunFam" id="2.130.10.10:FF:000236">
    <property type="entry name" value="Polyubiquitin binding protein (Doa1/Ufd3)"/>
    <property type="match status" value="1"/>
</dbReference>
<dbReference type="InterPro" id="IPR011989">
    <property type="entry name" value="ARM-like"/>
</dbReference>